<name>A0ABP9L7N7_9RHOB</name>
<comment type="caution">
    <text evidence="1">The sequence shown here is derived from an EMBL/GenBank/DDBJ whole genome shotgun (WGS) entry which is preliminary data.</text>
</comment>
<dbReference type="Proteomes" id="UP001499910">
    <property type="component" value="Unassembled WGS sequence"/>
</dbReference>
<dbReference type="SUPFAM" id="SSF51604">
    <property type="entry name" value="Enolase C-terminal domain-like"/>
    <property type="match status" value="1"/>
</dbReference>
<organism evidence="1 2">
    <name type="scientific">[Roseibacterium] beibuensis</name>
    <dbReference type="NCBI Taxonomy" id="1193142"/>
    <lineage>
        <taxon>Bacteria</taxon>
        <taxon>Pseudomonadati</taxon>
        <taxon>Pseudomonadota</taxon>
        <taxon>Alphaproteobacteria</taxon>
        <taxon>Rhodobacterales</taxon>
        <taxon>Roseobacteraceae</taxon>
        <taxon>Roseicyclus</taxon>
    </lineage>
</organism>
<accession>A0ABP9L7N7</accession>
<reference evidence="2" key="1">
    <citation type="journal article" date="2019" name="Int. J. Syst. Evol. Microbiol.">
        <title>The Global Catalogue of Microorganisms (GCM) 10K type strain sequencing project: providing services to taxonomists for standard genome sequencing and annotation.</title>
        <authorList>
            <consortium name="The Broad Institute Genomics Platform"/>
            <consortium name="The Broad Institute Genome Sequencing Center for Infectious Disease"/>
            <person name="Wu L."/>
            <person name="Ma J."/>
        </authorList>
    </citation>
    <scope>NUCLEOTIDE SEQUENCE [LARGE SCALE GENOMIC DNA]</scope>
    <source>
        <strain evidence="2">JCM 18015</strain>
    </source>
</reference>
<protein>
    <submittedName>
        <fullName evidence="1">Uncharacterized protein</fullName>
    </submittedName>
</protein>
<proteinExistence type="predicted"/>
<dbReference type="Gene3D" id="3.20.20.120">
    <property type="entry name" value="Enolase-like C-terminal domain"/>
    <property type="match status" value="1"/>
</dbReference>
<dbReference type="EMBL" id="BAABHW010000002">
    <property type="protein sequence ID" value="GAA5070553.1"/>
    <property type="molecule type" value="Genomic_DNA"/>
</dbReference>
<keyword evidence="2" id="KW-1185">Reference proteome</keyword>
<evidence type="ECO:0000313" key="1">
    <source>
        <dbReference type="EMBL" id="GAA5070553.1"/>
    </source>
</evidence>
<dbReference type="InterPro" id="IPR036849">
    <property type="entry name" value="Enolase-like_C_sf"/>
</dbReference>
<dbReference type="RefSeq" id="WP_259549915.1">
    <property type="nucleotide sequence ID" value="NZ_BAABHW010000002.1"/>
</dbReference>
<gene>
    <name evidence="1" type="ORF">GCM10023209_13380</name>
</gene>
<evidence type="ECO:0000313" key="2">
    <source>
        <dbReference type="Proteomes" id="UP001499910"/>
    </source>
</evidence>
<sequence>MSPAGGWDFVNLHWMCGAMQTGAIEVNQAQARIVRLLMPDMAQAQDGFQPVPDAPGFGWTPDEDALARCRLS</sequence>